<gene>
    <name evidence="7" type="ORF">BCR32DRAFT_293874</name>
</gene>
<feature type="transmembrane region" description="Helical" evidence="5">
    <location>
        <begin position="705"/>
        <end position="724"/>
    </location>
</feature>
<feature type="transmembrane region" description="Helical" evidence="5">
    <location>
        <begin position="163"/>
        <end position="180"/>
    </location>
</feature>
<feature type="transmembrane region" description="Helical" evidence="5">
    <location>
        <begin position="744"/>
        <end position="763"/>
    </location>
</feature>
<evidence type="ECO:0000313" key="7">
    <source>
        <dbReference type="EMBL" id="ORX80429.1"/>
    </source>
</evidence>
<feature type="transmembrane region" description="Helical" evidence="5">
    <location>
        <begin position="109"/>
        <end position="126"/>
    </location>
</feature>
<protein>
    <recommendedName>
        <fullName evidence="6">Integral membrane bound transporter domain-containing protein</fullName>
    </recommendedName>
</protein>
<dbReference type="Pfam" id="PF13515">
    <property type="entry name" value="FUSC_2"/>
    <property type="match status" value="1"/>
</dbReference>
<evidence type="ECO:0000256" key="5">
    <source>
        <dbReference type="SAM" id="Phobius"/>
    </source>
</evidence>
<comment type="caution">
    <text evidence="7">The sequence shown here is derived from an EMBL/GenBank/DDBJ whole genome shotgun (WGS) entry which is preliminary data.</text>
</comment>
<dbReference type="GO" id="GO:0016020">
    <property type="term" value="C:membrane"/>
    <property type="evidence" value="ECO:0007669"/>
    <property type="project" value="UniProtKB-SubCell"/>
</dbReference>
<feature type="transmembrane region" description="Helical" evidence="5">
    <location>
        <begin position="217"/>
        <end position="237"/>
    </location>
</feature>
<feature type="transmembrane region" description="Helical" evidence="5">
    <location>
        <begin position="634"/>
        <end position="650"/>
    </location>
</feature>
<dbReference type="Proteomes" id="UP000193944">
    <property type="component" value="Unassembled WGS sequence"/>
</dbReference>
<evidence type="ECO:0000313" key="8">
    <source>
        <dbReference type="Proteomes" id="UP000193944"/>
    </source>
</evidence>
<keyword evidence="2 5" id="KW-0812">Transmembrane</keyword>
<dbReference type="PANTHER" id="PTHR47804:SF3">
    <property type="entry name" value="PROTEIN BRE4"/>
    <property type="match status" value="1"/>
</dbReference>
<dbReference type="STRING" id="1754192.A0A1Y1X3N9"/>
<keyword evidence="4 5" id="KW-0472">Membrane</keyword>
<feature type="transmembrane region" description="Helical" evidence="5">
    <location>
        <begin position="680"/>
        <end position="698"/>
    </location>
</feature>
<dbReference type="InterPro" id="IPR023244">
    <property type="entry name" value="Brefeldin_A-sensitivity_4"/>
</dbReference>
<dbReference type="PRINTS" id="PR02047">
    <property type="entry name" value="BREFELDNASP4"/>
</dbReference>
<evidence type="ECO:0000259" key="6">
    <source>
        <dbReference type="Pfam" id="PF13515"/>
    </source>
</evidence>
<accession>A0A1Y1X3N9</accession>
<dbReference type="InterPro" id="IPR049453">
    <property type="entry name" value="Memb_transporter_dom"/>
</dbReference>
<comment type="subcellular location">
    <subcellularLocation>
        <location evidence="1">Membrane</location>
        <topology evidence="1">Multi-pass membrane protein</topology>
    </subcellularLocation>
</comment>
<dbReference type="EMBL" id="MCFG01000146">
    <property type="protein sequence ID" value="ORX80429.1"/>
    <property type="molecule type" value="Genomic_DNA"/>
</dbReference>
<evidence type="ECO:0000256" key="1">
    <source>
        <dbReference type="ARBA" id="ARBA00004141"/>
    </source>
</evidence>
<evidence type="ECO:0000256" key="2">
    <source>
        <dbReference type="ARBA" id="ARBA00022692"/>
    </source>
</evidence>
<feature type="transmembrane region" description="Helical" evidence="5">
    <location>
        <begin position="187"/>
        <end position="205"/>
    </location>
</feature>
<sequence length="982" mass="114140">MKIRMDRAFSEYDNQFKSFDPFSQLTPSNITPLDQNEERDLSTFVLDNPNGYPIPATIPGNKMTAFNIKFSWNAFLKYLKSRRFRNNFKTSLAFTIASLFTFITPLTRFFGDSIIFVPITLIYADMKFTVGGLINCFFFINVFLFANCVCSALGTYITQNKPFFLSIYIFFYSFIVSIIYGKYPRLYGAYFIGAMLFYNSIMYSYEQNNFESEYLLKSYFGFVIGGFIFFLMGIIVYPYRAFGILRKQIANSLDNIGYLLTLVLTNLIKNPNEALTVEAKESIRTQIMAVRFNFTVLLGLLKECRLEFDYNYFHYKDYKHLIDTLTDLLGHLSSMASCIRIKSAKHEPHPDTDQHVNYNDTLSGDYFNTQDTISGFKEMLSLTNNLKKIRIAQTIEQERSYIHEIKDQIEEILKESCSILIKLSYIFNQDPNQRNEEEDESLFTDIGANWEEIQAIQKRMVTNLFANNEIFNNGQLHQDLANGSFNDLADIETSNFLMNFLFIFSLSRFVELLYDFQKQVKKLRKKGKLFHIPKWKKKKSKNLAPANSKDTLNDIKTMNHAESGNFSSTHSIFEKSEAFYYSVSEYILRKIWEFGQLFKNEIVRFGLKVGIMIVLFTLLAFFDSTRNWYYDWHGQWTVITVFAVAAPTYAGEFVNCIFRSIGTLLGGLIAVLSWEISKGNPYVLCIIGFVLSFIMNHLKDHPIDSAKLGCVTATTFVIVLYGQYGTKLLEPENIENIWLVGVKRVTMVLLGIFIALIIGRILWPTLARIELRYSLATAMNYLGILYNQIMNNLMIHTSKSQNNNLKMVIKIERNIQLLLIRQRVLLSMARKEPRLRGPFEPNKFLSMIRSSQFILDLLRSTRVFVENFKNYKIPDPSYLYYTWDDTDCQDLITNIALCFYLYSAAIQMRKPLPCYLPNPENPNQRLNRKILIKLKTETDTDLYEFWIGYYAFSMCISEILSGLKLIEISILSLYGQEILNYN</sequence>
<feature type="domain" description="Integral membrane bound transporter" evidence="6">
    <location>
        <begin position="628"/>
        <end position="758"/>
    </location>
</feature>
<dbReference type="OrthoDB" id="68611at2759"/>
<feature type="transmembrane region" description="Helical" evidence="5">
    <location>
        <begin position="86"/>
        <end position="103"/>
    </location>
</feature>
<reference evidence="7 8" key="2">
    <citation type="submission" date="2016-08" db="EMBL/GenBank/DDBJ databases">
        <title>Pervasive Adenine N6-methylation of Active Genes in Fungi.</title>
        <authorList>
            <consortium name="DOE Joint Genome Institute"/>
            <person name="Mondo S.J."/>
            <person name="Dannebaum R.O."/>
            <person name="Kuo R.C."/>
            <person name="Labutti K."/>
            <person name="Haridas S."/>
            <person name="Kuo A."/>
            <person name="Salamov A."/>
            <person name="Ahrendt S.R."/>
            <person name="Lipzen A."/>
            <person name="Sullivan W."/>
            <person name="Andreopoulos W.B."/>
            <person name="Clum A."/>
            <person name="Lindquist E."/>
            <person name="Daum C."/>
            <person name="Ramamoorthy G.K."/>
            <person name="Gryganskyi A."/>
            <person name="Culley D."/>
            <person name="Magnuson J.K."/>
            <person name="James T.Y."/>
            <person name="O'Malley M.A."/>
            <person name="Stajich J.E."/>
            <person name="Spatafora J.W."/>
            <person name="Visel A."/>
            <person name="Grigoriev I.V."/>
        </authorList>
    </citation>
    <scope>NUCLEOTIDE SEQUENCE [LARGE SCALE GENOMIC DNA]</scope>
    <source>
        <strain evidence="7 8">S4</strain>
    </source>
</reference>
<evidence type="ECO:0000256" key="3">
    <source>
        <dbReference type="ARBA" id="ARBA00022989"/>
    </source>
</evidence>
<name>A0A1Y1X3N9_9FUNG</name>
<organism evidence="7 8">
    <name type="scientific">Anaeromyces robustus</name>
    <dbReference type="NCBI Taxonomy" id="1754192"/>
    <lineage>
        <taxon>Eukaryota</taxon>
        <taxon>Fungi</taxon>
        <taxon>Fungi incertae sedis</taxon>
        <taxon>Chytridiomycota</taxon>
        <taxon>Chytridiomycota incertae sedis</taxon>
        <taxon>Neocallimastigomycetes</taxon>
        <taxon>Neocallimastigales</taxon>
        <taxon>Neocallimastigaceae</taxon>
        <taxon>Anaeromyces</taxon>
    </lineage>
</organism>
<dbReference type="PANTHER" id="PTHR47804">
    <property type="entry name" value="60S RIBOSOMAL PROTEIN L19"/>
    <property type="match status" value="1"/>
</dbReference>
<feature type="transmembrane region" description="Helical" evidence="5">
    <location>
        <begin position="605"/>
        <end position="622"/>
    </location>
</feature>
<dbReference type="InterPro" id="IPR052430">
    <property type="entry name" value="IVT-Associated"/>
</dbReference>
<feature type="transmembrane region" description="Helical" evidence="5">
    <location>
        <begin position="133"/>
        <end position="157"/>
    </location>
</feature>
<dbReference type="AlphaFoldDB" id="A0A1Y1X3N9"/>
<keyword evidence="8" id="KW-1185">Reference proteome</keyword>
<proteinExistence type="predicted"/>
<reference evidence="7 8" key="1">
    <citation type="submission" date="2016-08" db="EMBL/GenBank/DDBJ databases">
        <title>A Parts List for Fungal Cellulosomes Revealed by Comparative Genomics.</title>
        <authorList>
            <consortium name="DOE Joint Genome Institute"/>
            <person name="Haitjema C.H."/>
            <person name="Gilmore S.P."/>
            <person name="Henske J.K."/>
            <person name="Solomon K.V."/>
            <person name="De Groot R."/>
            <person name="Kuo A."/>
            <person name="Mondo S.J."/>
            <person name="Salamov A.A."/>
            <person name="Labutti K."/>
            <person name="Zhao Z."/>
            <person name="Chiniquy J."/>
            <person name="Barry K."/>
            <person name="Brewer H.M."/>
            <person name="Purvine S.O."/>
            <person name="Wright A.T."/>
            <person name="Boxma B."/>
            <person name="Van Alen T."/>
            <person name="Hackstein J.H."/>
            <person name="Baker S.E."/>
            <person name="Grigoriev I.V."/>
            <person name="O'Malley M.A."/>
        </authorList>
    </citation>
    <scope>NUCLEOTIDE SEQUENCE [LARGE SCALE GENOMIC DNA]</scope>
    <source>
        <strain evidence="7 8">S4</strain>
    </source>
</reference>
<evidence type="ECO:0000256" key="4">
    <source>
        <dbReference type="ARBA" id="ARBA00023136"/>
    </source>
</evidence>
<keyword evidence="3 5" id="KW-1133">Transmembrane helix</keyword>